<dbReference type="RefSeq" id="XP_067544790.1">
    <property type="nucleotide sequence ID" value="XM_067689613.1"/>
</dbReference>
<dbReference type="Proteomes" id="UP000185944">
    <property type="component" value="Unassembled WGS sequence"/>
</dbReference>
<evidence type="ECO:0000313" key="4">
    <source>
        <dbReference type="EMBL" id="OAG30966.1"/>
    </source>
</evidence>
<evidence type="ECO:0000313" key="5">
    <source>
        <dbReference type="Proteomes" id="UP000185944"/>
    </source>
</evidence>
<keyword evidence="5" id="KW-1185">Reference proteome</keyword>
<sequence length="309" mass="34388">MACGMCNAATAVTIRPSTKEKLCKPCFLHSIEEEAHRTIRETRMFEGITTLIVGVSGGKDSTVMAHILNLLNQKYRYGLSIKLLCIDEGISGYRDKSIEVVRQNEKDLLLPLTILSYQETFGHTMDSVVSQIGRKSNCTYCGVFRRGSLEDGAKMLKGEMIATGHNADDIAETVIMNYLRGDISRLTRCTHALSEKSSPEVIPRCKPLMRVYEKEIVMYAFYQKLPYFSTECKYSPGAFRGVARTYIKSLEKLNPRFILQIISSGDKVQKQASSTPTTKPCTICARHCSGSGGICKACLLLKTLNQVPN</sequence>
<dbReference type="Pfam" id="PF01171">
    <property type="entry name" value="ATP_bind_3"/>
    <property type="match status" value="1"/>
</dbReference>
<dbReference type="Gene3D" id="3.40.50.620">
    <property type="entry name" value="HUPs"/>
    <property type="match status" value="1"/>
</dbReference>
<proteinExistence type="predicted"/>
<feature type="binding site" evidence="2">
    <location>
        <position position="169"/>
    </location>
    <ligand>
        <name>ATP</name>
        <dbReference type="ChEBI" id="CHEBI:30616"/>
    </ligand>
</feature>
<dbReference type="EMBL" id="LTDL01000023">
    <property type="protein sequence ID" value="OAG30966.1"/>
    <property type="molecule type" value="Genomic_DNA"/>
</dbReference>
<dbReference type="VEuPathDB" id="MicrosporidiaDB:NEDG_02195"/>
<keyword evidence="1" id="KW-0808">Transferase</keyword>
<dbReference type="InterPro" id="IPR014729">
    <property type="entry name" value="Rossmann-like_a/b/a_fold"/>
</dbReference>
<comment type="caution">
    <text evidence="4">The sequence shown here is derived from an EMBL/GenBank/DDBJ whole genome shotgun (WGS) entry which is preliminary data.</text>
</comment>
<dbReference type="PROSITE" id="PS01263">
    <property type="entry name" value="UPF0021"/>
    <property type="match status" value="1"/>
</dbReference>
<protein>
    <submittedName>
        <fullName evidence="4">Cytoplasmic tRNA 2-thiolation protein 1</fullName>
    </submittedName>
</protein>
<dbReference type="GO" id="GO:0000049">
    <property type="term" value="F:tRNA binding"/>
    <property type="evidence" value="ECO:0007669"/>
    <property type="project" value="EnsemblFungi"/>
</dbReference>
<dbReference type="GO" id="GO:0005739">
    <property type="term" value="C:mitochondrion"/>
    <property type="evidence" value="ECO:0007669"/>
    <property type="project" value="TreeGrafter"/>
</dbReference>
<dbReference type="GeneID" id="93648545"/>
<evidence type="ECO:0000256" key="1">
    <source>
        <dbReference type="ARBA" id="ARBA00022679"/>
    </source>
</evidence>
<dbReference type="InterPro" id="IPR011063">
    <property type="entry name" value="TilS/TtcA_N"/>
</dbReference>
<dbReference type="GO" id="GO:0103016">
    <property type="term" value="F:tRNA-uridine 2-sulfurtransferase activity"/>
    <property type="evidence" value="ECO:0007669"/>
    <property type="project" value="EnsemblFungi"/>
</dbReference>
<dbReference type="PANTHER" id="PTHR11807:SF12">
    <property type="entry name" value="CYTOPLASMIC TRNA 2-THIOLATION PROTEIN 1"/>
    <property type="match status" value="1"/>
</dbReference>
<evidence type="ECO:0000256" key="2">
    <source>
        <dbReference type="PIRSR" id="PIRSR004976-51"/>
    </source>
</evidence>
<dbReference type="GO" id="GO:0005777">
    <property type="term" value="C:peroxisome"/>
    <property type="evidence" value="ECO:0007669"/>
    <property type="project" value="EnsemblFungi"/>
</dbReference>
<dbReference type="GO" id="GO:0002143">
    <property type="term" value="P:tRNA wobble position uridine thiolation"/>
    <property type="evidence" value="ECO:0007669"/>
    <property type="project" value="EnsemblFungi"/>
</dbReference>
<feature type="binding site" evidence="2">
    <location>
        <position position="60"/>
    </location>
    <ligand>
        <name>ATP</name>
        <dbReference type="ChEBI" id="CHEBI:30616"/>
    </ligand>
</feature>
<name>A0A177EGY3_9MICR</name>
<reference evidence="4 5" key="1">
    <citation type="submission" date="2016-02" db="EMBL/GenBank/DDBJ databases">
        <title>Discovery of a natural microsporidian pathogen with a broad tissue tropism in Caenorhabditis elegans.</title>
        <authorList>
            <person name="Luallen R.J."/>
            <person name="Reinke A.W."/>
            <person name="Tong L."/>
            <person name="Botts M.R."/>
            <person name="Felix M.-A."/>
            <person name="Troemel E.R."/>
        </authorList>
    </citation>
    <scope>NUCLEOTIDE SEQUENCE [LARGE SCALE GENOMIC DNA]</scope>
    <source>
        <strain evidence="4 5">JUm2807</strain>
    </source>
</reference>
<evidence type="ECO:0000259" key="3">
    <source>
        <dbReference type="Pfam" id="PF01171"/>
    </source>
</evidence>
<feature type="binding site" evidence="2">
    <location>
        <position position="164"/>
    </location>
    <ligand>
        <name>ATP</name>
        <dbReference type="ChEBI" id="CHEBI:30616"/>
    </ligand>
</feature>
<feature type="binding site" evidence="2">
    <location>
        <position position="86"/>
    </location>
    <ligand>
        <name>ATP</name>
        <dbReference type="ChEBI" id="CHEBI:30616"/>
    </ligand>
</feature>
<gene>
    <name evidence="4" type="ORF">NEDG_02195</name>
</gene>
<dbReference type="SUPFAM" id="SSF52402">
    <property type="entry name" value="Adenine nucleotide alpha hydrolases-like"/>
    <property type="match status" value="1"/>
</dbReference>
<dbReference type="GO" id="GO:0002144">
    <property type="term" value="C:cytosolic tRNA wobble base thiouridylase complex"/>
    <property type="evidence" value="ECO:0007669"/>
    <property type="project" value="EnsemblFungi"/>
</dbReference>
<keyword evidence="2" id="KW-0067">ATP-binding</keyword>
<dbReference type="InterPro" id="IPR035107">
    <property type="entry name" value="tRNA_thiolation_TtcA_Ctu1"/>
</dbReference>
<dbReference type="PANTHER" id="PTHR11807">
    <property type="entry name" value="ATPASES OF THE PP SUPERFAMILY-RELATED"/>
    <property type="match status" value="1"/>
</dbReference>
<dbReference type="AlphaFoldDB" id="A0A177EGY3"/>
<feature type="domain" description="tRNA(Ile)-lysidine/2-thiocytidine synthase N-terminal" evidence="3">
    <location>
        <begin position="51"/>
        <end position="232"/>
    </location>
</feature>
<dbReference type="InterPro" id="IPR020554">
    <property type="entry name" value="UPF0021_CS"/>
</dbReference>
<dbReference type="PIRSF" id="PIRSF004976">
    <property type="entry name" value="ATPase_YdaO"/>
    <property type="match status" value="1"/>
</dbReference>
<keyword evidence="2" id="KW-0547">Nucleotide-binding</keyword>
<organism evidence="4 5">
    <name type="scientific">Nematocida displodere</name>
    <dbReference type="NCBI Taxonomy" id="1805483"/>
    <lineage>
        <taxon>Eukaryota</taxon>
        <taxon>Fungi</taxon>
        <taxon>Fungi incertae sedis</taxon>
        <taxon>Microsporidia</taxon>
        <taxon>Nematocida</taxon>
    </lineage>
</organism>
<feature type="binding site" evidence="2">
    <location>
        <begin position="54"/>
        <end position="56"/>
    </location>
    <ligand>
        <name>ATP</name>
        <dbReference type="ChEBI" id="CHEBI:30616"/>
    </ligand>
</feature>
<dbReference type="InterPro" id="IPR056369">
    <property type="entry name" value="CTU1-like_ATP-bd"/>
</dbReference>
<dbReference type="OrthoDB" id="198857at2759"/>
<dbReference type="GO" id="GO:0032447">
    <property type="term" value="P:protein urmylation"/>
    <property type="evidence" value="ECO:0007669"/>
    <property type="project" value="EnsemblFungi"/>
</dbReference>
<accession>A0A177EGY3</accession>
<dbReference type="CDD" id="cd01713">
    <property type="entry name" value="CTU1-like"/>
    <property type="match status" value="1"/>
</dbReference>
<dbReference type="STRING" id="1805483.A0A177EGY3"/>
<dbReference type="GO" id="GO:0016779">
    <property type="term" value="F:nucleotidyltransferase activity"/>
    <property type="evidence" value="ECO:0007669"/>
    <property type="project" value="EnsemblFungi"/>
</dbReference>
<dbReference type="GO" id="GO:0005524">
    <property type="term" value="F:ATP binding"/>
    <property type="evidence" value="ECO:0007669"/>
    <property type="project" value="UniProtKB-KW"/>
</dbReference>